<dbReference type="GO" id="GO:0005829">
    <property type="term" value="C:cytosol"/>
    <property type="evidence" value="ECO:0007669"/>
    <property type="project" value="TreeGrafter"/>
</dbReference>
<protein>
    <submittedName>
        <fullName evidence="5">DNA polymerase III subunit epsilon</fullName>
    </submittedName>
</protein>
<dbReference type="Gene3D" id="3.30.420.10">
    <property type="entry name" value="Ribonuclease H-like superfamily/Ribonuclease H"/>
    <property type="match status" value="1"/>
</dbReference>
<name>A0A2A7N6K2_MYCAG</name>
<dbReference type="GO" id="GO:0006260">
    <property type="term" value="P:DNA replication"/>
    <property type="evidence" value="ECO:0007669"/>
    <property type="project" value="InterPro"/>
</dbReference>
<keyword evidence="6" id="KW-1185">Reference proteome</keyword>
<dbReference type="InterPro" id="IPR036397">
    <property type="entry name" value="RNaseH_sf"/>
</dbReference>
<dbReference type="NCBIfam" id="NF004719">
    <property type="entry name" value="PRK06063.1"/>
    <property type="match status" value="1"/>
</dbReference>
<keyword evidence="1" id="KW-0540">Nuclease</keyword>
<gene>
    <name evidence="5" type="ORF">CQY20_11235</name>
</gene>
<accession>A0A2A7N6K2</accession>
<dbReference type="SMART" id="SM00479">
    <property type="entry name" value="EXOIII"/>
    <property type="match status" value="1"/>
</dbReference>
<dbReference type="GO" id="GO:0003677">
    <property type="term" value="F:DNA binding"/>
    <property type="evidence" value="ECO:0007669"/>
    <property type="project" value="InterPro"/>
</dbReference>
<reference evidence="5 6" key="1">
    <citation type="submission" date="2017-10" db="EMBL/GenBank/DDBJ databases">
        <title>The new phylogeny of genus Mycobacterium.</title>
        <authorList>
            <person name="Tortoli E."/>
            <person name="Trovato A."/>
            <person name="Cirillo D.M."/>
        </authorList>
    </citation>
    <scope>NUCLEOTIDE SEQUENCE [LARGE SCALE GENOMIC DNA]</scope>
    <source>
        <strain evidence="5 6">CCUG37673</strain>
    </source>
</reference>
<dbReference type="GO" id="GO:0003887">
    <property type="term" value="F:DNA-directed DNA polymerase activity"/>
    <property type="evidence" value="ECO:0007669"/>
    <property type="project" value="InterPro"/>
</dbReference>
<evidence type="ECO:0000256" key="3">
    <source>
        <dbReference type="ARBA" id="ARBA00022839"/>
    </source>
</evidence>
<dbReference type="GO" id="GO:0008408">
    <property type="term" value="F:3'-5' exonuclease activity"/>
    <property type="evidence" value="ECO:0007669"/>
    <property type="project" value="TreeGrafter"/>
</dbReference>
<dbReference type="OrthoDB" id="190275at2"/>
<evidence type="ECO:0000313" key="6">
    <source>
        <dbReference type="Proteomes" id="UP000220914"/>
    </source>
</evidence>
<keyword evidence="2" id="KW-0378">Hydrolase</keyword>
<dbReference type="InterPro" id="IPR013520">
    <property type="entry name" value="Ribonucl_H"/>
</dbReference>
<dbReference type="AlphaFoldDB" id="A0A2A7N6K2"/>
<comment type="caution">
    <text evidence="5">The sequence shown here is derived from an EMBL/GenBank/DDBJ whole genome shotgun (WGS) entry which is preliminary data.</text>
</comment>
<dbReference type="InterPro" id="IPR006054">
    <property type="entry name" value="DnaQ"/>
</dbReference>
<dbReference type="Pfam" id="PF00929">
    <property type="entry name" value="RNase_T"/>
    <property type="match status" value="1"/>
</dbReference>
<evidence type="ECO:0000256" key="1">
    <source>
        <dbReference type="ARBA" id="ARBA00022722"/>
    </source>
</evidence>
<evidence type="ECO:0000259" key="4">
    <source>
        <dbReference type="SMART" id="SM00479"/>
    </source>
</evidence>
<dbReference type="EMBL" id="PDCP01000016">
    <property type="protein sequence ID" value="PEG39121.1"/>
    <property type="molecule type" value="Genomic_DNA"/>
</dbReference>
<evidence type="ECO:0000256" key="2">
    <source>
        <dbReference type="ARBA" id="ARBA00022801"/>
    </source>
</evidence>
<dbReference type="FunFam" id="3.30.420.10:FF:000045">
    <property type="entry name" value="3'-5' exonuclease DinG"/>
    <property type="match status" value="1"/>
</dbReference>
<sequence length="360" mass="38832">MCPTRGAIGRALSDARAILTLVSHTGADSSQPSGSWGRPAAEPGAGWAVVDVETSGFRPGQARIVSVAALALGDDGNVEHSVSSLLDPGVDPGPTHVHGLTADMLAGKPTFADIAPALVDVLRGRTLVAHNVGFDYAFLAAEAELAAVELPVDSVMCTVELARRLDLEVENMRLETLAKHWGISQMKPHDALDDAMVLAQILKPALVRARERRVWLPLRPVQRRRWPNGLVTHDEVRPLKMIAARLPCPYMNPGRFVRGRPLVQGMRVALSAEVTRTHEELIERILHAGLAYTEAVDPETSLVICNDPAPEQGKGYQARELGIPLLPDAEFMASLDRVIGGTGIEEFTDHTLTGGQYALF</sequence>
<organism evidence="5 6">
    <name type="scientific">Mycolicibacterium agri</name>
    <name type="common">Mycobacterium agri</name>
    <dbReference type="NCBI Taxonomy" id="36811"/>
    <lineage>
        <taxon>Bacteria</taxon>
        <taxon>Bacillati</taxon>
        <taxon>Actinomycetota</taxon>
        <taxon>Actinomycetes</taxon>
        <taxon>Mycobacteriales</taxon>
        <taxon>Mycobacteriaceae</taxon>
        <taxon>Mycolicibacterium</taxon>
    </lineage>
</organism>
<dbReference type="InterPro" id="IPR012337">
    <property type="entry name" value="RNaseH-like_sf"/>
</dbReference>
<dbReference type="NCBIfam" id="TIGR00573">
    <property type="entry name" value="dnaq"/>
    <property type="match status" value="1"/>
</dbReference>
<dbReference type="PANTHER" id="PTHR30231:SF4">
    <property type="entry name" value="PROTEIN NEN2"/>
    <property type="match status" value="1"/>
</dbReference>
<dbReference type="Gene3D" id="3.40.50.10190">
    <property type="entry name" value="BRCT domain"/>
    <property type="match status" value="1"/>
</dbReference>
<dbReference type="SUPFAM" id="SSF52113">
    <property type="entry name" value="BRCT domain"/>
    <property type="match status" value="1"/>
</dbReference>
<dbReference type="Proteomes" id="UP000220914">
    <property type="component" value="Unassembled WGS sequence"/>
</dbReference>
<keyword evidence="3" id="KW-0269">Exonuclease</keyword>
<dbReference type="InterPro" id="IPR036420">
    <property type="entry name" value="BRCT_dom_sf"/>
</dbReference>
<dbReference type="SUPFAM" id="SSF53098">
    <property type="entry name" value="Ribonuclease H-like"/>
    <property type="match status" value="1"/>
</dbReference>
<evidence type="ECO:0000313" key="5">
    <source>
        <dbReference type="EMBL" id="PEG39121.1"/>
    </source>
</evidence>
<feature type="domain" description="Exonuclease" evidence="4">
    <location>
        <begin position="46"/>
        <end position="211"/>
    </location>
</feature>
<dbReference type="PANTHER" id="PTHR30231">
    <property type="entry name" value="DNA POLYMERASE III SUBUNIT EPSILON"/>
    <property type="match status" value="1"/>
</dbReference>
<dbReference type="CDD" id="cd06127">
    <property type="entry name" value="DEDDh"/>
    <property type="match status" value="1"/>
</dbReference>
<proteinExistence type="predicted"/>